<evidence type="ECO:0000313" key="5">
    <source>
        <dbReference type="EMBL" id="QCT22561.1"/>
    </source>
</evidence>
<dbReference type="AlphaFoldDB" id="A0A4P8YNU6"/>
<dbReference type="InterPro" id="IPR012337">
    <property type="entry name" value="RNaseH-like_sf"/>
</dbReference>
<dbReference type="EMBL" id="CP040428">
    <property type="protein sequence ID" value="QCT22561.1"/>
    <property type="molecule type" value="Genomic_DNA"/>
</dbReference>
<reference evidence="5 6" key="1">
    <citation type="submission" date="2019-05" db="EMBL/GenBank/DDBJ databases">
        <title>Complete genome sequence of Izhakiella calystegiae KSNA2, an endophyte isolated from beach morning glory (Calystegia soldanella).</title>
        <authorList>
            <person name="Jiang L."/>
            <person name="Jeong J.C."/>
            <person name="Kim C.Y."/>
            <person name="Kim D.H."/>
            <person name="Kim S.W."/>
            <person name="Lee j."/>
        </authorList>
    </citation>
    <scope>NUCLEOTIDE SEQUENCE [LARGE SCALE GENOMIC DNA]</scope>
    <source>
        <strain evidence="5 6">KSNA2</strain>
    </source>
</reference>
<organism evidence="5 6">
    <name type="scientific">Jejubacter calystegiae</name>
    <dbReference type="NCBI Taxonomy" id="2579935"/>
    <lineage>
        <taxon>Bacteria</taxon>
        <taxon>Pseudomonadati</taxon>
        <taxon>Pseudomonadota</taxon>
        <taxon>Gammaproteobacteria</taxon>
        <taxon>Enterobacterales</taxon>
        <taxon>Enterobacteriaceae</taxon>
        <taxon>Jejubacter</taxon>
    </lineage>
</organism>
<keyword evidence="2" id="KW-0378">Hydrolase</keyword>
<dbReference type="Gene3D" id="3.30.420.10">
    <property type="entry name" value="Ribonuclease H-like superfamily/Ribonuclease H"/>
    <property type="match status" value="1"/>
</dbReference>
<sequence>MQAILRTPLPSAETDIRQLPLLVFDFETSGLNAERDRIVSMGWVEVHQGIIALESARHLLLQASTDTDGSAVALHHIVPEMQQHGVSEAAAFDKLWSAMAGKVLVVHGAVMEREFTRQYLRRNALPELPLVWLDTLKIEQAFPAASERGAVSWRLSDLRRRYRLPEYPAHHALSDAIATAELLLAQRFRLFRQQPAPLGEWVKASRP</sequence>
<dbReference type="GO" id="GO:0006259">
    <property type="term" value="P:DNA metabolic process"/>
    <property type="evidence" value="ECO:0007669"/>
    <property type="project" value="UniProtKB-ARBA"/>
</dbReference>
<evidence type="ECO:0000256" key="3">
    <source>
        <dbReference type="ARBA" id="ARBA00022839"/>
    </source>
</evidence>
<dbReference type="InterPro" id="IPR013520">
    <property type="entry name" value="Ribonucl_H"/>
</dbReference>
<dbReference type="KEGG" id="izh:FEM41_00625"/>
<keyword evidence="6" id="KW-1185">Reference proteome</keyword>
<dbReference type="Pfam" id="PF00929">
    <property type="entry name" value="RNase_T"/>
    <property type="match status" value="1"/>
</dbReference>
<dbReference type="OrthoDB" id="5497329at2"/>
<dbReference type="GO" id="GO:0008408">
    <property type="term" value="F:3'-5' exonuclease activity"/>
    <property type="evidence" value="ECO:0007669"/>
    <property type="project" value="TreeGrafter"/>
</dbReference>
<evidence type="ECO:0000313" key="6">
    <source>
        <dbReference type="Proteomes" id="UP000302163"/>
    </source>
</evidence>
<dbReference type="PANTHER" id="PTHR30231">
    <property type="entry name" value="DNA POLYMERASE III SUBUNIT EPSILON"/>
    <property type="match status" value="1"/>
</dbReference>
<feature type="domain" description="Exonuclease" evidence="4">
    <location>
        <begin position="20"/>
        <end position="192"/>
    </location>
</feature>
<evidence type="ECO:0000256" key="1">
    <source>
        <dbReference type="ARBA" id="ARBA00022722"/>
    </source>
</evidence>
<evidence type="ECO:0000256" key="2">
    <source>
        <dbReference type="ARBA" id="ARBA00022801"/>
    </source>
</evidence>
<proteinExistence type="predicted"/>
<name>A0A4P8YNU6_9ENTR</name>
<dbReference type="Proteomes" id="UP000302163">
    <property type="component" value="Chromosome"/>
</dbReference>
<keyword evidence="1" id="KW-0540">Nuclease</keyword>
<dbReference type="SUPFAM" id="SSF53098">
    <property type="entry name" value="Ribonuclease H-like"/>
    <property type="match status" value="1"/>
</dbReference>
<dbReference type="SMART" id="SM00479">
    <property type="entry name" value="EXOIII"/>
    <property type="match status" value="1"/>
</dbReference>
<dbReference type="CDD" id="cd06127">
    <property type="entry name" value="DEDDh"/>
    <property type="match status" value="1"/>
</dbReference>
<dbReference type="InterPro" id="IPR036397">
    <property type="entry name" value="RNaseH_sf"/>
</dbReference>
<keyword evidence="3 5" id="KW-0269">Exonuclease</keyword>
<dbReference type="GO" id="GO:0005829">
    <property type="term" value="C:cytosol"/>
    <property type="evidence" value="ECO:0007669"/>
    <property type="project" value="TreeGrafter"/>
</dbReference>
<dbReference type="GO" id="GO:0003676">
    <property type="term" value="F:nucleic acid binding"/>
    <property type="evidence" value="ECO:0007669"/>
    <property type="project" value="InterPro"/>
</dbReference>
<accession>A0A4P8YNU6</accession>
<gene>
    <name evidence="5" type="ORF">FEM41_00625</name>
</gene>
<dbReference type="PANTHER" id="PTHR30231:SF4">
    <property type="entry name" value="PROTEIN NEN2"/>
    <property type="match status" value="1"/>
</dbReference>
<protein>
    <submittedName>
        <fullName evidence="5">3'-5' exonuclease</fullName>
    </submittedName>
</protein>
<evidence type="ECO:0000259" key="4">
    <source>
        <dbReference type="SMART" id="SM00479"/>
    </source>
</evidence>